<feature type="compositionally biased region" description="Low complexity" evidence="9">
    <location>
        <begin position="73"/>
        <end position="82"/>
    </location>
</feature>
<keyword evidence="11" id="KW-1185">Reference proteome</keyword>
<feature type="region of interest" description="Disordered" evidence="9">
    <location>
        <begin position="137"/>
        <end position="213"/>
    </location>
</feature>
<keyword evidence="4" id="KW-0863">Zinc-finger</keyword>
<protein>
    <submittedName>
        <fullName evidence="10">Uncharacterized protein</fullName>
    </submittedName>
</protein>
<organism evidence="10 11">
    <name type="scientific">Goodea atripinnis</name>
    <dbReference type="NCBI Taxonomy" id="208336"/>
    <lineage>
        <taxon>Eukaryota</taxon>
        <taxon>Metazoa</taxon>
        <taxon>Chordata</taxon>
        <taxon>Craniata</taxon>
        <taxon>Vertebrata</taxon>
        <taxon>Euteleostomi</taxon>
        <taxon>Actinopterygii</taxon>
        <taxon>Neopterygii</taxon>
        <taxon>Teleostei</taxon>
        <taxon>Neoteleostei</taxon>
        <taxon>Acanthomorphata</taxon>
        <taxon>Ovalentaria</taxon>
        <taxon>Atherinomorphae</taxon>
        <taxon>Cyprinodontiformes</taxon>
        <taxon>Goodeidae</taxon>
        <taxon>Goodea</taxon>
    </lineage>
</organism>
<evidence type="ECO:0000256" key="1">
    <source>
        <dbReference type="ARBA" id="ARBA00004123"/>
    </source>
</evidence>
<accession>A0ABV0PL25</accession>
<evidence type="ECO:0000256" key="9">
    <source>
        <dbReference type="SAM" id="MobiDB-lite"/>
    </source>
</evidence>
<keyword evidence="2" id="KW-0479">Metal-binding</keyword>
<comment type="caution">
    <text evidence="10">The sequence shown here is derived from an EMBL/GenBank/DDBJ whole genome shotgun (WGS) entry which is preliminary data.</text>
</comment>
<feature type="compositionally biased region" description="Polar residues" evidence="9">
    <location>
        <begin position="144"/>
        <end position="161"/>
    </location>
</feature>
<proteinExistence type="predicted"/>
<evidence type="ECO:0000256" key="5">
    <source>
        <dbReference type="ARBA" id="ARBA00022833"/>
    </source>
</evidence>
<evidence type="ECO:0000313" key="11">
    <source>
        <dbReference type="Proteomes" id="UP001476798"/>
    </source>
</evidence>
<reference evidence="10 11" key="1">
    <citation type="submission" date="2021-06" db="EMBL/GenBank/DDBJ databases">
        <authorList>
            <person name="Palmer J.M."/>
        </authorList>
    </citation>
    <scope>NUCLEOTIDE SEQUENCE [LARGE SCALE GENOMIC DNA]</scope>
    <source>
        <strain evidence="10 11">GA_2019</strain>
        <tissue evidence="10">Muscle</tissue>
    </source>
</reference>
<dbReference type="PANTHER" id="PTHR45944:SF5">
    <property type="entry name" value="TRANSCRIPTION FACTOR HIVEP3"/>
    <property type="match status" value="1"/>
</dbReference>
<dbReference type="EMBL" id="JAHRIO010080213">
    <property type="protein sequence ID" value="MEQ2184200.1"/>
    <property type="molecule type" value="Genomic_DNA"/>
</dbReference>
<keyword evidence="7" id="KW-0804">Transcription</keyword>
<dbReference type="PANTHER" id="PTHR45944">
    <property type="entry name" value="SCHNURRI, ISOFORM F"/>
    <property type="match status" value="1"/>
</dbReference>
<feature type="region of interest" description="Disordered" evidence="9">
    <location>
        <begin position="67"/>
        <end position="125"/>
    </location>
</feature>
<comment type="subcellular location">
    <subcellularLocation>
        <location evidence="1">Nucleus</location>
    </subcellularLocation>
</comment>
<keyword evidence="3" id="KW-0677">Repeat</keyword>
<evidence type="ECO:0000256" key="3">
    <source>
        <dbReference type="ARBA" id="ARBA00022737"/>
    </source>
</evidence>
<evidence type="ECO:0000256" key="4">
    <source>
        <dbReference type="ARBA" id="ARBA00022771"/>
    </source>
</evidence>
<keyword evidence="5" id="KW-0862">Zinc</keyword>
<keyword evidence="6" id="KW-0805">Transcription regulation</keyword>
<dbReference type="Proteomes" id="UP001476798">
    <property type="component" value="Unassembled WGS sequence"/>
</dbReference>
<evidence type="ECO:0000256" key="8">
    <source>
        <dbReference type="ARBA" id="ARBA00023242"/>
    </source>
</evidence>
<dbReference type="InterPro" id="IPR051969">
    <property type="entry name" value="Zinc-finger_DNA-bd_regulators"/>
</dbReference>
<evidence type="ECO:0000256" key="6">
    <source>
        <dbReference type="ARBA" id="ARBA00023015"/>
    </source>
</evidence>
<evidence type="ECO:0000256" key="2">
    <source>
        <dbReference type="ARBA" id="ARBA00022723"/>
    </source>
</evidence>
<keyword evidence="8" id="KW-0539">Nucleus</keyword>
<evidence type="ECO:0000313" key="10">
    <source>
        <dbReference type="EMBL" id="MEQ2184200.1"/>
    </source>
</evidence>
<feature type="non-terminal residue" evidence="10">
    <location>
        <position position="1"/>
    </location>
</feature>
<gene>
    <name evidence="10" type="ORF">GOODEAATRI_005464</name>
</gene>
<evidence type="ECO:0000256" key="7">
    <source>
        <dbReference type="ARBA" id="ARBA00023163"/>
    </source>
</evidence>
<name>A0ABV0PL25_9TELE</name>
<sequence>EKGGAAGERPTLSETNLFPPAFRLSTCEAYPGLHATDNIFSHLPMHSQQAKVPCLMIPIGGIQMVQARPRSHPTTPSSPTSPQLEGPSLSRFESYWGGTPRTQGLRTPGDAWSEHQAAGASHYPLSTELTFSKPKLETTDSKQHGSSHGSVRPNGSATETTECGARDGQTGSPTLRIAAPIVYHAIGTPPEQGQPASSSNVAEGDSARTKQST</sequence>